<keyword evidence="8" id="KW-1185">Reference proteome</keyword>
<sequence length="83" mass="8851">MTAAETSTAPAVASPKPTKTKAKKTSAKPKAAKGEHPSHPPYASMIKKAISELKEKKGSSKAAILKYISKNYGIPDRLVFQVN</sequence>
<feature type="compositionally biased region" description="Basic residues" evidence="6">
    <location>
        <begin position="18"/>
        <end position="31"/>
    </location>
</feature>
<evidence type="ECO:0000256" key="4">
    <source>
        <dbReference type="ARBA" id="ARBA00023125"/>
    </source>
</evidence>
<dbReference type="PANTHER" id="PTHR11467:SF36">
    <property type="entry name" value="HISTONE 24-RELATED"/>
    <property type="match status" value="1"/>
</dbReference>
<dbReference type="GO" id="GO:0030261">
    <property type="term" value="P:chromosome condensation"/>
    <property type="evidence" value="ECO:0007669"/>
    <property type="project" value="TreeGrafter"/>
</dbReference>
<evidence type="ECO:0000256" key="3">
    <source>
        <dbReference type="ARBA" id="ARBA00022454"/>
    </source>
</evidence>
<dbReference type="GO" id="GO:0045910">
    <property type="term" value="P:negative regulation of DNA recombination"/>
    <property type="evidence" value="ECO:0007669"/>
    <property type="project" value="TreeGrafter"/>
</dbReference>
<dbReference type="Gene3D" id="1.10.10.10">
    <property type="entry name" value="Winged helix-like DNA-binding domain superfamily/Winged helix DNA-binding domain"/>
    <property type="match status" value="1"/>
</dbReference>
<evidence type="ECO:0000256" key="1">
    <source>
        <dbReference type="ARBA" id="ARBA00004123"/>
    </source>
</evidence>
<reference evidence="9" key="1">
    <citation type="submission" date="2022-11" db="UniProtKB">
        <authorList>
            <consortium name="WormBaseParasite"/>
        </authorList>
    </citation>
    <scope>IDENTIFICATION</scope>
</reference>
<evidence type="ECO:0000313" key="8">
    <source>
        <dbReference type="Proteomes" id="UP000887577"/>
    </source>
</evidence>
<feature type="domain" description="H15" evidence="7">
    <location>
        <begin position="38"/>
        <end position="83"/>
    </location>
</feature>
<comment type="subcellular location">
    <subcellularLocation>
        <location evidence="2">Chromosome</location>
    </subcellularLocation>
    <subcellularLocation>
        <location evidence="1">Nucleus</location>
    </subcellularLocation>
</comment>
<protein>
    <submittedName>
        <fullName evidence="9">H15 domain-containing protein</fullName>
    </submittedName>
</protein>
<dbReference type="GO" id="GO:0005634">
    <property type="term" value="C:nucleus"/>
    <property type="evidence" value="ECO:0007669"/>
    <property type="project" value="UniProtKB-SubCell"/>
</dbReference>
<dbReference type="PANTHER" id="PTHR11467">
    <property type="entry name" value="HISTONE H1"/>
    <property type="match status" value="1"/>
</dbReference>
<feature type="compositionally biased region" description="Low complexity" evidence="6">
    <location>
        <begin position="1"/>
        <end position="17"/>
    </location>
</feature>
<evidence type="ECO:0000256" key="2">
    <source>
        <dbReference type="ARBA" id="ARBA00004286"/>
    </source>
</evidence>
<keyword evidence="3" id="KW-0158">Chromosome</keyword>
<dbReference type="Pfam" id="PF00538">
    <property type="entry name" value="Linker_histone"/>
    <property type="match status" value="1"/>
</dbReference>
<evidence type="ECO:0000313" key="9">
    <source>
        <dbReference type="WBParaSite" id="PSU_v2.g15887.t1"/>
    </source>
</evidence>
<dbReference type="SMART" id="SM00526">
    <property type="entry name" value="H15"/>
    <property type="match status" value="1"/>
</dbReference>
<evidence type="ECO:0000256" key="6">
    <source>
        <dbReference type="SAM" id="MobiDB-lite"/>
    </source>
</evidence>
<dbReference type="GO" id="GO:0003690">
    <property type="term" value="F:double-stranded DNA binding"/>
    <property type="evidence" value="ECO:0007669"/>
    <property type="project" value="TreeGrafter"/>
</dbReference>
<dbReference type="PROSITE" id="PS51504">
    <property type="entry name" value="H15"/>
    <property type="match status" value="1"/>
</dbReference>
<dbReference type="WBParaSite" id="PSU_v2.g15887.t1">
    <property type="protein sequence ID" value="PSU_v2.g15887.t1"/>
    <property type="gene ID" value="PSU_v2.g15887"/>
</dbReference>
<feature type="region of interest" description="Disordered" evidence="6">
    <location>
        <begin position="1"/>
        <end position="43"/>
    </location>
</feature>
<proteinExistence type="predicted"/>
<dbReference type="InterPro" id="IPR005818">
    <property type="entry name" value="Histone_H1/H5_H15"/>
</dbReference>
<dbReference type="InterPro" id="IPR036388">
    <property type="entry name" value="WH-like_DNA-bd_sf"/>
</dbReference>
<keyword evidence="5" id="KW-0539">Nucleus</keyword>
<dbReference type="AlphaFoldDB" id="A0A914YAU4"/>
<dbReference type="Proteomes" id="UP000887577">
    <property type="component" value="Unplaced"/>
</dbReference>
<evidence type="ECO:0000259" key="7">
    <source>
        <dbReference type="PROSITE" id="PS51504"/>
    </source>
</evidence>
<accession>A0A914YAU4</accession>
<dbReference type="GO" id="GO:0031492">
    <property type="term" value="F:nucleosomal DNA binding"/>
    <property type="evidence" value="ECO:0007669"/>
    <property type="project" value="TreeGrafter"/>
</dbReference>
<organism evidence="8 9">
    <name type="scientific">Panagrolaimus superbus</name>
    <dbReference type="NCBI Taxonomy" id="310955"/>
    <lineage>
        <taxon>Eukaryota</taxon>
        <taxon>Metazoa</taxon>
        <taxon>Ecdysozoa</taxon>
        <taxon>Nematoda</taxon>
        <taxon>Chromadorea</taxon>
        <taxon>Rhabditida</taxon>
        <taxon>Tylenchina</taxon>
        <taxon>Panagrolaimomorpha</taxon>
        <taxon>Panagrolaimoidea</taxon>
        <taxon>Panagrolaimidae</taxon>
        <taxon>Panagrolaimus</taxon>
    </lineage>
</organism>
<evidence type="ECO:0000256" key="5">
    <source>
        <dbReference type="ARBA" id="ARBA00023242"/>
    </source>
</evidence>
<dbReference type="GO" id="GO:0000786">
    <property type="term" value="C:nucleosome"/>
    <property type="evidence" value="ECO:0007669"/>
    <property type="project" value="InterPro"/>
</dbReference>
<name>A0A914YAU4_9BILA</name>
<dbReference type="InterPro" id="IPR036390">
    <property type="entry name" value="WH_DNA-bd_sf"/>
</dbReference>
<dbReference type="CDD" id="cd00073">
    <property type="entry name" value="H15"/>
    <property type="match status" value="1"/>
</dbReference>
<keyword evidence="4" id="KW-0238">DNA-binding</keyword>
<dbReference type="GO" id="GO:0006334">
    <property type="term" value="P:nucleosome assembly"/>
    <property type="evidence" value="ECO:0007669"/>
    <property type="project" value="InterPro"/>
</dbReference>
<dbReference type="SUPFAM" id="SSF46785">
    <property type="entry name" value="Winged helix' DNA-binding domain"/>
    <property type="match status" value="1"/>
</dbReference>